<gene>
    <name evidence="4" type="ORF">ACHAWO_003486</name>
</gene>
<dbReference type="GO" id="GO:0046872">
    <property type="term" value="F:metal ion binding"/>
    <property type="evidence" value="ECO:0007669"/>
    <property type="project" value="UniProtKB-ARBA"/>
</dbReference>
<comment type="caution">
    <text evidence="4">The sequence shown here is derived from an EMBL/GenBank/DDBJ whole genome shotgun (WGS) entry which is preliminary data.</text>
</comment>
<organism evidence="4 5">
    <name type="scientific">Cyclotella atomus</name>
    <dbReference type="NCBI Taxonomy" id="382360"/>
    <lineage>
        <taxon>Eukaryota</taxon>
        <taxon>Sar</taxon>
        <taxon>Stramenopiles</taxon>
        <taxon>Ochrophyta</taxon>
        <taxon>Bacillariophyta</taxon>
        <taxon>Coscinodiscophyceae</taxon>
        <taxon>Thalassiosirophycidae</taxon>
        <taxon>Stephanodiscales</taxon>
        <taxon>Stephanodiscaceae</taxon>
        <taxon>Cyclotella</taxon>
    </lineage>
</organism>
<reference evidence="4 5" key="1">
    <citation type="submission" date="2024-10" db="EMBL/GenBank/DDBJ databases">
        <title>Updated reference genomes for cyclostephanoid diatoms.</title>
        <authorList>
            <person name="Roberts W.R."/>
            <person name="Alverson A.J."/>
        </authorList>
    </citation>
    <scope>NUCLEOTIDE SEQUENCE [LARGE SCALE GENOMIC DNA]</scope>
    <source>
        <strain evidence="4 5">AJA010-31</strain>
    </source>
</reference>
<dbReference type="Pfam" id="PF05721">
    <property type="entry name" value="PhyH"/>
    <property type="match status" value="1"/>
</dbReference>
<dbReference type="Gene3D" id="2.60.120.620">
    <property type="entry name" value="q2cbj1_9rhob like domain"/>
    <property type="match status" value="1"/>
</dbReference>
<dbReference type="PANTHER" id="PTHR20883:SF48">
    <property type="entry name" value="ECTOINE DIOXYGENASE"/>
    <property type="match status" value="1"/>
</dbReference>
<keyword evidence="5" id="KW-1185">Reference proteome</keyword>
<evidence type="ECO:0000256" key="3">
    <source>
        <dbReference type="SAM" id="Phobius"/>
    </source>
</evidence>
<dbReference type="SUPFAM" id="SSF51197">
    <property type="entry name" value="Clavaminate synthase-like"/>
    <property type="match status" value="1"/>
</dbReference>
<evidence type="ECO:0000256" key="2">
    <source>
        <dbReference type="SAM" id="MobiDB-lite"/>
    </source>
</evidence>
<name>A0ABD3PJC4_9STRA</name>
<sequence>MQQRRSVHVVEKMGGGNGHLSYDKEGKAPHHVTTGKLSQMTLLGAAFVIVIQGILIVNFYTSGYGSGSGFANQPQRKYVHDDPAHPWHWVRENPPDPDIGKKRDCDGRLYEEMYDYFQREGWIIFRSCSLQLDEERVLDPVAEFTKSIEGDRIVNAPNKQVRELAVDPDTLEFIEYIHGGRRTFPYQTLNFPKGTQQRLHSDLVHFDSQPRALMTAAWVALEDMNENNGPLRFFPKSHQWGTWDYDEVGLHYKYDTMRDQAKDQENYGYELEDAMMKAGLAEANASEMKRGQTFIWAAALVHGGSKQKDLSLSRLSQVTHYFFEGTDYLWQPRTSQITSGKVTYIHLVKPPCKRQFLGEGGGSEPIFSCADGEIASFKNNWKAEF</sequence>
<dbReference type="PANTHER" id="PTHR20883">
    <property type="entry name" value="PHYTANOYL-COA DIOXYGENASE DOMAIN CONTAINING 1"/>
    <property type="match status" value="1"/>
</dbReference>
<dbReference type="AlphaFoldDB" id="A0ABD3PJC4"/>
<evidence type="ECO:0000313" key="4">
    <source>
        <dbReference type="EMBL" id="KAL3788180.1"/>
    </source>
</evidence>
<protein>
    <submittedName>
        <fullName evidence="4">Uncharacterized protein</fullName>
    </submittedName>
</protein>
<accession>A0ABD3PJC4</accession>
<keyword evidence="3" id="KW-1133">Transmembrane helix</keyword>
<dbReference type="Proteomes" id="UP001530400">
    <property type="component" value="Unassembled WGS sequence"/>
</dbReference>
<proteinExistence type="predicted"/>
<comment type="cofactor">
    <cofactor evidence="1">
        <name>Fe cation</name>
        <dbReference type="ChEBI" id="CHEBI:24875"/>
    </cofactor>
</comment>
<dbReference type="EMBL" id="JALLPJ020000576">
    <property type="protein sequence ID" value="KAL3788180.1"/>
    <property type="molecule type" value="Genomic_DNA"/>
</dbReference>
<evidence type="ECO:0000256" key="1">
    <source>
        <dbReference type="ARBA" id="ARBA00001962"/>
    </source>
</evidence>
<feature type="transmembrane region" description="Helical" evidence="3">
    <location>
        <begin position="40"/>
        <end position="60"/>
    </location>
</feature>
<feature type="region of interest" description="Disordered" evidence="2">
    <location>
        <begin position="1"/>
        <end position="25"/>
    </location>
</feature>
<evidence type="ECO:0000313" key="5">
    <source>
        <dbReference type="Proteomes" id="UP001530400"/>
    </source>
</evidence>
<keyword evidence="3" id="KW-0812">Transmembrane</keyword>
<dbReference type="InterPro" id="IPR008775">
    <property type="entry name" value="Phytyl_CoA_dOase-like"/>
</dbReference>
<keyword evidence="3" id="KW-0472">Membrane</keyword>
<dbReference type="GO" id="GO:0016491">
    <property type="term" value="F:oxidoreductase activity"/>
    <property type="evidence" value="ECO:0007669"/>
    <property type="project" value="UniProtKB-ARBA"/>
</dbReference>